<keyword evidence="3" id="KW-1185">Reference proteome</keyword>
<name>A0A9D3N983_9TELE</name>
<protein>
    <submittedName>
        <fullName evidence="2">Uncharacterized protein</fullName>
    </submittedName>
</protein>
<accession>A0A9D3N983</accession>
<dbReference type="GO" id="GO:0043066">
    <property type="term" value="P:negative regulation of apoptotic process"/>
    <property type="evidence" value="ECO:0007669"/>
    <property type="project" value="InterPro"/>
</dbReference>
<dbReference type="Proteomes" id="UP000824219">
    <property type="component" value="Linkage Group LG22"/>
</dbReference>
<dbReference type="InterPro" id="IPR024829">
    <property type="entry name" value="IEX-1"/>
</dbReference>
<reference evidence="2 3" key="1">
    <citation type="submission" date="2021-06" db="EMBL/GenBank/DDBJ databases">
        <title>Chromosome-level genome assembly of the red-tail catfish (Hemibagrus wyckioides).</title>
        <authorList>
            <person name="Shao F."/>
        </authorList>
    </citation>
    <scope>NUCLEOTIDE SEQUENCE [LARGE SCALE GENOMIC DNA]</scope>
    <source>
        <strain evidence="2">EC202008001</strain>
        <tissue evidence="2">Blood</tissue>
    </source>
</reference>
<comment type="caution">
    <text evidence="2">The sequence shown here is derived from an EMBL/GenBank/DDBJ whole genome shotgun (WGS) entry which is preliminary data.</text>
</comment>
<dbReference type="PANTHER" id="PTHR16915:SF0">
    <property type="entry name" value="RADIATION-INDUCIBLE IMMEDIATE-EARLY GENE IEX-1"/>
    <property type="match status" value="1"/>
</dbReference>
<evidence type="ECO:0000313" key="2">
    <source>
        <dbReference type="EMBL" id="KAG7318683.1"/>
    </source>
</evidence>
<evidence type="ECO:0000313" key="3">
    <source>
        <dbReference type="Proteomes" id="UP000824219"/>
    </source>
</evidence>
<organism evidence="2 3">
    <name type="scientific">Hemibagrus wyckioides</name>
    <dbReference type="NCBI Taxonomy" id="337641"/>
    <lineage>
        <taxon>Eukaryota</taxon>
        <taxon>Metazoa</taxon>
        <taxon>Chordata</taxon>
        <taxon>Craniata</taxon>
        <taxon>Vertebrata</taxon>
        <taxon>Euteleostomi</taxon>
        <taxon>Actinopterygii</taxon>
        <taxon>Neopterygii</taxon>
        <taxon>Teleostei</taxon>
        <taxon>Ostariophysi</taxon>
        <taxon>Siluriformes</taxon>
        <taxon>Bagridae</taxon>
        <taxon>Hemibagrus</taxon>
    </lineage>
</organism>
<dbReference type="EMBL" id="JAHKSW010000022">
    <property type="protein sequence ID" value="KAG7318683.1"/>
    <property type="molecule type" value="Genomic_DNA"/>
</dbReference>
<dbReference type="PANTHER" id="PTHR16915">
    <property type="entry name" value="IMMEDIATE EARLY RESPONSE 3"/>
    <property type="match status" value="1"/>
</dbReference>
<evidence type="ECO:0000256" key="1">
    <source>
        <dbReference type="SAM" id="MobiDB-lite"/>
    </source>
</evidence>
<feature type="compositionally biased region" description="Low complexity" evidence="1">
    <location>
        <begin position="40"/>
        <end position="49"/>
    </location>
</feature>
<sequence length="192" mass="21501">MGYCSSVYSSDTTTPSDQSEASRQDDFMQSQTHQNTQTTPRSSAQPPAPARCTAAATATPQDISQAAAIWRDRREAYIIQERMKMTAEMSSAPVVSRRRVRRILYPAGARRVPPKEDKDLTRRWLLLLSAVLFLQIYTEDGRWDGPSAEEAAGQGDILAERHRDTPEGDTQPQPCGLNMHMHTHTQQPKCSQ</sequence>
<feature type="compositionally biased region" description="Polar residues" evidence="1">
    <location>
        <begin position="1"/>
        <end position="19"/>
    </location>
</feature>
<dbReference type="AlphaFoldDB" id="A0A9D3N983"/>
<feature type="compositionally biased region" description="Polar residues" evidence="1">
    <location>
        <begin position="27"/>
        <end position="39"/>
    </location>
</feature>
<proteinExistence type="predicted"/>
<feature type="region of interest" description="Disordered" evidence="1">
    <location>
        <begin position="144"/>
        <end position="192"/>
    </location>
</feature>
<feature type="region of interest" description="Disordered" evidence="1">
    <location>
        <begin position="1"/>
        <end position="49"/>
    </location>
</feature>
<dbReference type="OrthoDB" id="9949267at2759"/>
<gene>
    <name evidence="2" type="ORF">KOW79_018438</name>
</gene>